<evidence type="ECO:0000256" key="1">
    <source>
        <dbReference type="SAM" id="MobiDB-lite"/>
    </source>
</evidence>
<evidence type="ECO:0000313" key="2">
    <source>
        <dbReference type="EMBL" id="EGG01012.1"/>
    </source>
</evidence>
<reference evidence="3" key="1">
    <citation type="journal article" date="2011" name="Proc. Natl. Acad. Sci. U.S.A.">
        <title>Obligate biotrophy features unraveled by the genomic analysis of rust fungi.</title>
        <authorList>
            <person name="Duplessis S."/>
            <person name="Cuomo C.A."/>
            <person name="Lin Y.-C."/>
            <person name="Aerts A."/>
            <person name="Tisserant E."/>
            <person name="Veneault-Fourrey C."/>
            <person name="Joly D.L."/>
            <person name="Hacquard S."/>
            <person name="Amselem J."/>
            <person name="Cantarel B.L."/>
            <person name="Chiu R."/>
            <person name="Coutinho P.M."/>
            <person name="Feau N."/>
            <person name="Field M."/>
            <person name="Frey P."/>
            <person name="Gelhaye E."/>
            <person name="Goldberg J."/>
            <person name="Grabherr M.G."/>
            <person name="Kodira C.D."/>
            <person name="Kohler A."/>
            <person name="Kuees U."/>
            <person name="Lindquist E.A."/>
            <person name="Lucas S.M."/>
            <person name="Mago R."/>
            <person name="Mauceli E."/>
            <person name="Morin E."/>
            <person name="Murat C."/>
            <person name="Pangilinan J.L."/>
            <person name="Park R."/>
            <person name="Pearson M."/>
            <person name="Quesneville H."/>
            <person name="Rouhier N."/>
            <person name="Sakthikumar S."/>
            <person name="Salamov A.A."/>
            <person name="Schmutz J."/>
            <person name="Selles B."/>
            <person name="Shapiro H."/>
            <person name="Tanguay P."/>
            <person name="Tuskan G.A."/>
            <person name="Henrissat B."/>
            <person name="Van de Peer Y."/>
            <person name="Rouze P."/>
            <person name="Ellis J.G."/>
            <person name="Dodds P.N."/>
            <person name="Schein J.E."/>
            <person name="Zhong S."/>
            <person name="Hamelin R.C."/>
            <person name="Grigoriev I.V."/>
            <person name="Szabo L.J."/>
            <person name="Martin F."/>
        </authorList>
    </citation>
    <scope>NUCLEOTIDE SEQUENCE [LARGE SCALE GENOMIC DNA]</scope>
    <source>
        <strain evidence="3">98AG31 / pathotype 3-4-7</strain>
    </source>
</reference>
<protein>
    <recommendedName>
        <fullName evidence="4">CxC1-like cysteine cluster associated with KDZ transposases domain-containing protein</fullName>
    </recommendedName>
</protein>
<name>F4S2W1_MELLP</name>
<evidence type="ECO:0008006" key="4">
    <source>
        <dbReference type="Google" id="ProtNLM"/>
    </source>
</evidence>
<feature type="region of interest" description="Disordered" evidence="1">
    <location>
        <begin position="1"/>
        <end position="68"/>
    </location>
</feature>
<dbReference type="VEuPathDB" id="FungiDB:MELLADRAFT_111260"/>
<keyword evidence="3" id="KW-1185">Reference proteome</keyword>
<dbReference type="KEGG" id="mlr:MELLADRAFT_111260"/>
<dbReference type="InParanoid" id="F4S2W1"/>
<dbReference type="AlphaFoldDB" id="F4S2W1"/>
<dbReference type="OrthoDB" id="2518445at2759"/>
<dbReference type="GeneID" id="18924329"/>
<gene>
    <name evidence="2" type="ORF">MELLADRAFT_111260</name>
</gene>
<dbReference type="HOGENOM" id="CLU_094293_0_0_1"/>
<organism evidence="3">
    <name type="scientific">Melampsora larici-populina (strain 98AG31 / pathotype 3-4-7)</name>
    <name type="common">Poplar leaf rust fungus</name>
    <dbReference type="NCBI Taxonomy" id="747676"/>
    <lineage>
        <taxon>Eukaryota</taxon>
        <taxon>Fungi</taxon>
        <taxon>Dikarya</taxon>
        <taxon>Basidiomycota</taxon>
        <taxon>Pucciniomycotina</taxon>
        <taxon>Pucciniomycetes</taxon>
        <taxon>Pucciniales</taxon>
        <taxon>Melampsoraceae</taxon>
        <taxon>Melampsora</taxon>
    </lineage>
</organism>
<sequence length="192" mass="22406">MPGRRIIPGLNKCGKDPKPLTPLQQQHLRLQRKDKAHAAASNRRLLAQLNQQNDARPPDEDVPAPEEENHIAYPPDLAEDDAAEDDVNNPDFDMNQFMPRHDLADALEEDPDDPVMIELKRQLRLDDRLKHEERWAWQYAIMLPTFLRNRLETSNWGLEARWDEDFRPPCNCACKTERNVDMVDLLSKKFVH</sequence>
<dbReference type="RefSeq" id="XP_007415612.1">
    <property type="nucleotide sequence ID" value="XM_007415550.1"/>
</dbReference>
<dbReference type="Proteomes" id="UP000001072">
    <property type="component" value="Unassembled WGS sequence"/>
</dbReference>
<accession>F4S2W1</accession>
<proteinExistence type="predicted"/>
<dbReference type="EMBL" id="GL883141">
    <property type="protein sequence ID" value="EGG01012.1"/>
    <property type="molecule type" value="Genomic_DNA"/>
</dbReference>
<evidence type="ECO:0000313" key="3">
    <source>
        <dbReference type="Proteomes" id="UP000001072"/>
    </source>
</evidence>